<feature type="region of interest" description="Disordered" evidence="1">
    <location>
        <begin position="193"/>
        <end position="212"/>
    </location>
</feature>
<dbReference type="STRING" id="9483.ENSCJAP00000067954"/>
<reference evidence="2" key="2">
    <citation type="submission" date="2025-08" db="UniProtKB">
        <authorList>
            <consortium name="Ensembl"/>
        </authorList>
    </citation>
    <scope>IDENTIFICATION</scope>
</reference>
<dbReference type="InParanoid" id="A0A5F4VR60"/>
<evidence type="ECO:0000313" key="2">
    <source>
        <dbReference type="Ensembl" id="ENSCJAP00000067954.2"/>
    </source>
</evidence>
<reference evidence="2" key="1">
    <citation type="submission" date="2009-03" db="EMBL/GenBank/DDBJ databases">
        <authorList>
            <person name="Warren W."/>
            <person name="Ye L."/>
            <person name="Minx P."/>
            <person name="Worley K."/>
            <person name="Gibbs R."/>
            <person name="Wilson R.K."/>
        </authorList>
    </citation>
    <scope>NUCLEOTIDE SEQUENCE [LARGE SCALE GENOMIC DNA]</scope>
</reference>
<dbReference type="GeneTree" id="ENSGT00860000135184"/>
<dbReference type="Bgee" id="ENSCJAG00000064324">
    <property type="expression patterns" value="Expressed in liver and 6 other cell types or tissues"/>
</dbReference>
<dbReference type="Proteomes" id="UP000008225">
    <property type="component" value="Chromosome 4"/>
</dbReference>
<sequence>MTPIPLLTPSQGEGLQQPLMLHMAHISLLFSRRHHHSRPLLEVSIPCWPGLHKLHVLGLVLPIPLPGQRDLRSVEAHGPAPQDGLMVRDGVVGHMCLWGIRTLQRLLPVLQVSAEPLQARALHVGSPLLRHIGRLPLALRDLSRCVRGGPGAQVMVQGDIILGVVGELEIPTEEAPVGPQVAAVHQLEGVRPWPRPLGQPHPRPPSPTPAPTNPWGLWCKLKMKPSKGARGSPASRVWAGPAAPGWISDLETPRDPGCPWGMGRSRDLRSGRRSLTGPALVVVAAQGLQVHSESLCHILGSLCLLFPILRPLLLHPRRPRLHPRSRGVAVKPHELRVVHVADF</sequence>
<protein>
    <submittedName>
        <fullName evidence="2">Uncharacterized protein</fullName>
    </submittedName>
</protein>
<dbReference type="AlphaFoldDB" id="A0A5F4VR60"/>
<keyword evidence="3" id="KW-1185">Reference proteome</keyword>
<organism evidence="2 3">
    <name type="scientific">Callithrix jacchus</name>
    <name type="common">White-tufted-ear marmoset</name>
    <name type="synonym">Simia Jacchus</name>
    <dbReference type="NCBI Taxonomy" id="9483"/>
    <lineage>
        <taxon>Eukaryota</taxon>
        <taxon>Metazoa</taxon>
        <taxon>Chordata</taxon>
        <taxon>Craniata</taxon>
        <taxon>Vertebrata</taxon>
        <taxon>Euteleostomi</taxon>
        <taxon>Mammalia</taxon>
        <taxon>Eutheria</taxon>
        <taxon>Euarchontoglires</taxon>
        <taxon>Primates</taxon>
        <taxon>Haplorrhini</taxon>
        <taxon>Platyrrhini</taxon>
        <taxon>Cebidae</taxon>
        <taxon>Callitrichinae</taxon>
        <taxon>Callithrix</taxon>
        <taxon>Callithrix</taxon>
    </lineage>
</organism>
<reference evidence="2" key="3">
    <citation type="submission" date="2025-09" db="UniProtKB">
        <authorList>
            <consortium name="Ensembl"/>
        </authorList>
    </citation>
    <scope>IDENTIFICATION</scope>
</reference>
<name>A0A5F4VR60_CALJA</name>
<evidence type="ECO:0000256" key="1">
    <source>
        <dbReference type="SAM" id="MobiDB-lite"/>
    </source>
</evidence>
<accession>A0A5F4VR60</accession>
<proteinExistence type="predicted"/>
<dbReference type="Ensembl" id="ENSCJAT00000093158.2">
    <property type="protein sequence ID" value="ENSCJAP00000067954.2"/>
    <property type="gene ID" value="ENSCJAG00000064324.2"/>
</dbReference>
<evidence type="ECO:0000313" key="3">
    <source>
        <dbReference type="Proteomes" id="UP000008225"/>
    </source>
</evidence>